<keyword evidence="1" id="KW-1133">Transmembrane helix</keyword>
<evidence type="ECO:0000313" key="2">
    <source>
        <dbReference type="EMBL" id="GAT61367.1"/>
    </source>
</evidence>
<dbReference type="Proteomes" id="UP000815677">
    <property type="component" value="Unassembled WGS sequence"/>
</dbReference>
<evidence type="ECO:0000313" key="3">
    <source>
        <dbReference type="Proteomes" id="UP000815677"/>
    </source>
</evidence>
<name>A0ABQ0MDJ2_MYCCL</name>
<feature type="transmembrane region" description="Helical" evidence="1">
    <location>
        <begin position="26"/>
        <end position="51"/>
    </location>
</feature>
<reference evidence="2" key="1">
    <citation type="submission" date="2014-09" db="EMBL/GenBank/DDBJ databases">
        <title>Genome sequence of the luminous mushroom Mycena chlorophos for searching fungal bioluminescence genes.</title>
        <authorList>
            <person name="Tanaka Y."/>
            <person name="Kasuga D."/>
            <person name="Oba Y."/>
            <person name="Hase S."/>
            <person name="Sato K."/>
            <person name="Oba Y."/>
            <person name="Sakakibara Y."/>
        </authorList>
    </citation>
    <scope>NUCLEOTIDE SEQUENCE</scope>
</reference>
<gene>
    <name evidence="2" type="ORF">MCHLO_17393</name>
</gene>
<feature type="transmembrane region" description="Helical" evidence="1">
    <location>
        <begin position="98"/>
        <end position="124"/>
    </location>
</feature>
<feature type="transmembrane region" description="Helical" evidence="1">
    <location>
        <begin position="136"/>
        <end position="157"/>
    </location>
</feature>
<proteinExistence type="predicted"/>
<keyword evidence="3" id="KW-1185">Reference proteome</keyword>
<sequence>MLSSDSLYFSGLSSSTTSEVSSRQNLFTLLGVIFLTLAATFRPYALVYIGYIPTDLALYTFGSKLYIHAWVRLALHYARLARADPDAGPLRERQVRGVLITCVCFTELASSTLMNVAALLVNFAPETPDWNAPNSILVVYTTATALAFDVLATNLVLKHAGLDILKWKELAGRVFCGDEDESNVANEGVKEEKHMV</sequence>
<organism evidence="2 3">
    <name type="scientific">Mycena chlorophos</name>
    <name type="common">Agaric fungus</name>
    <name type="synonym">Agaricus chlorophos</name>
    <dbReference type="NCBI Taxonomy" id="658473"/>
    <lineage>
        <taxon>Eukaryota</taxon>
        <taxon>Fungi</taxon>
        <taxon>Dikarya</taxon>
        <taxon>Basidiomycota</taxon>
        <taxon>Agaricomycotina</taxon>
        <taxon>Agaricomycetes</taxon>
        <taxon>Agaricomycetidae</taxon>
        <taxon>Agaricales</taxon>
        <taxon>Marasmiineae</taxon>
        <taxon>Mycenaceae</taxon>
        <taxon>Mycena</taxon>
    </lineage>
</organism>
<keyword evidence="1" id="KW-0472">Membrane</keyword>
<dbReference type="EMBL" id="DF850021">
    <property type="protein sequence ID" value="GAT61367.1"/>
    <property type="molecule type" value="Genomic_DNA"/>
</dbReference>
<accession>A0ABQ0MDJ2</accession>
<evidence type="ECO:0000256" key="1">
    <source>
        <dbReference type="SAM" id="Phobius"/>
    </source>
</evidence>
<keyword evidence="1" id="KW-0812">Transmembrane</keyword>
<protein>
    <submittedName>
        <fullName evidence="2">Uncharacterized protein</fullName>
    </submittedName>
</protein>